<protein>
    <submittedName>
        <fullName evidence="2">Uncharacterized protein</fullName>
    </submittedName>
</protein>
<evidence type="ECO:0000313" key="3">
    <source>
        <dbReference type="Proteomes" id="UP000663722"/>
    </source>
</evidence>
<gene>
    <name evidence="2" type="ORF">dnm_085520</name>
</gene>
<sequence length="109" mass="12185">MQPRPEYFPGSPPANVSDGVANPVRQPSRILSLMHMGHTPRFDKLNERFPFTRSGLVQGDLSENPEHTSFFHVFCGFPGASPKSVIIMKILPNCKFGTPDIRMLIFDNA</sequence>
<dbReference type="KEGG" id="dmm:dnm_085520"/>
<dbReference type="Proteomes" id="UP000663722">
    <property type="component" value="Chromosome"/>
</dbReference>
<accession>A0A975GSZ8</accession>
<evidence type="ECO:0000313" key="2">
    <source>
        <dbReference type="EMBL" id="QTA92472.1"/>
    </source>
</evidence>
<dbReference type="EMBL" id="CP061800">
    <property type="protein sequence ID" value="QTA92472.1"/>
    <property type="molecule type" value="Genomic_DNA"/>
</dbReference>
<proteinExistence type="predicted"/>
<keyword evidence="3" id="KW-1185">Reference proteome</keyword>
<reference evidence="2" key="1">
    <citation type="journal article" date="2021" name="Microb. Physiol.">
        <title>Proteogenomic Insights into the Physiology of Marine, Sulfate-Reducing, Filamentous Desulfonema limicola and Desulfonema magnum.</title>
        <authorList>
            <person name="Schnaars V."/>
            <person name="Wohlbrand L."/>
            <person name="Scheve S."/>
            <person name="Hinrichs C."/>
            <person name="Reinhardt R."/>
            <person name="Rabus R."/>
        </authorList>
    </citation>
    <scope>NUCLEOTIDE SEQUENCE</scope>
    <source>
        <strain evidence="2">4be13</strain>
    </source>
</reference>
<dbReference type="AlphaFoldDB" id="A0A975GSZ8"/>
<feature type="region of interest" description="Disordered" evidence="1">
    <location>
        <begin position="1"/>
        <end position="21"/>
    </location>
</feature>
<evidence type="ECO:0000256" key="1">
    <source>
        <dbReference type="SAM" id="MobiDB-lite"/>
    </source>
</evidence>
<name>A0A975GSZ8_9BACT</name>
<organism evidence="2 3">
    <name type="scientific">Desulfonema magnum</name>
    <dbReference type="NCBI Taxonomy" id="45655"/>
    <lineage>
        <taxon>Bacteria</taxon>
        <taxon>Pseudomonadati</taxon>
        <taxon>Thermodesulfobacteriota</taxon>
        <taxon>Desulfobacteria</taxon>
        <taxon>Desulfobacterales</taxon>
        <taxon>Desulfococcaceae</taxon>
        <taxon>Desulfonema</taxon>
    </lineage>
</organism>